<reference evidence="1 2" key="1">
    <citation type="submission" date="2019-03" db="EMBL/GenBank/DDBJ databases">
        <title>First draft genome of Liparis tanakae, snailfish: a comprehensive survey of snailfish specific genes.</title>
        <authorList>
            <person name="Kim W."/>
            <person name="Song I."/>
            <person name="Jeong J.-H."/>
            <person name="Kim D."/>
            <person name="Kim S."/>
            <person name="Ryu S."/>
            <person name="Song J.Y."/>
            <person name="Lee S.K."/>
        </authorList>
    </citation>
    <scope>NUCLEOTIDE SEQUENCE [LARGE SCALE GENOMIC DNA]</scope>
    <source>
        <tissue evidence="1">Muscle</tissue>
    </source>
</reference>
<evidence type="ECO:0000313" key="2">
    <source>
        <dbReference type="Proteomes" id="UP000314294"/>
    </source>
</evidence>
<name>A0A4Z2INE6_9TELE</name>
<dbReference type="AlphaFoldDB" id="A0A4Z2INE6"/>
<proteinExistence type="predicted"/>
<evidence type="ECO:0000313" key="1">
    <source>
        <dbReference type="EMBL" id="TNN79297.1"/>
    </source>
</evidence>
<protein>
    <submittedName>
        <fullName evidence="1">Uncharacterized protein</fullName>
    </submittedName>
</protein>
<organism evidence="1 2">
    <name type="scientific">Liparis tanakae</name>
    <name type="common">Tanaka's snailfish</name>
    <dbReference type="NCBI Taxonomy" id="230148"/>
    <lineage>
        <taxon>Eukaryota</taxon>
        <taxon>Metazoa</taxon>
        <taxon>Chordata</taxon>
        <taxon>Craniata</taxon>
        <taxon>Vertebrata</taxon>
        <taxon>Euteleostomi</taxon>
        <taxon>Actinopterygii</taxon>
        <taxon>Neopterygii</taxon>
        <taxon>Teleostei</taxon>
        <taxon>Neoteleostei</taxon>
        <taxon>Acanthomorphata</taxon>
        <taxon>Eupercaria</taxon>
        <taxon>Perciformes</taxon>
        <taxon>Cottioidei</taxon>
        <taxon>Cottales</taxon>
        <taxon>Liparidae</taxon>
        <taxon>Liparis</taxon>
    </lineage>
</organism>
<gene>
    <name evidence="1" type="ORF">EYF80_010542</name>
</gene>
<keyword evidence="2" id="KW-1185">Reference proteome</keyword>
<comment type="caution">
    <text evidence="1">The sequence shown here is derived from an EMBL/GenBank/DDBJ whole genome shotgun (WGS) entry which is preliminary data.</text>
</comment>
<accession>A0A4Z2INE6</accession>
<dbReference type="Proteomes" id="UP000314294">
    <property type="component" value="Unassembled WGS sequence"/>
</dbReference>
<dbReference type="EMBL" id="SRLO01000066">
    <property type="protein sequence ID" value="TNN79297.1"/>
    <property type="molecule type" value="Genomic_DNA"/>
</dbReference>
<sequence>MDKQSNCNLSSDCLGFTQDVNGDLRGASRVFANCRHSGFSGERVKQRECIESLPAGSQEVGVGFRDGEEGCGLSSWTLPVWECPPPAPLSSVTLEEPGVVERLIDWDSGSLAEPRRSSTPCCCSASSMPRLSLP</sequence>